<evidence type="ECO:0000256" key="1">
    <source>
        <dbReference type="SAM" id="MobiDB-lite"/>
    </source>
</evidence>
<sequence>MSQVKEDLFRKLVRELVRQELDEANSTASVGGSYNTPHAFGGSNKKGKGKGKAGYTGGHDDPTDGTGHFIANDPKLRKTESVVNEGRYHAWRNDDSLSPKQKIGMAMRETRDNLTELERVVRYNVRLKNEMKVDSRDYWKTTHKALSKISERLVRLANKVGQLH</sequence>
<name>A0A382X468_9ZZZZ</name>
<organism evidence="2">
    <name type="scientific">marine metagenome</name>
    <dbReference type="NCBI Taxonomy" id="408172"/>
    <lineage>
        <taxon>unclassified sequences</taxon>
        <taxon>metagenomes</taxon>
        <taxon>ecological metagenomes</taxon>
    </lineage>
</organism>
<evidence type="ECO:0000313" key="2">
    <source>
        <dbReference type="EMBL" id="SVD65385.1"/>
    </source>
</evidence>
<protein>
    <submittedName>
        <fullName evidence="2">Uncharacterized protein</fullName>
    </submittedName>
</protein>
<reference evidence="2" key="1">
    <citation type="submission" date="2018-05" db="EMBL/GenBank/DDBJ databases">
        <authorList>
            <person name="Lanie J.A."/>
            <person name="Ng W.-L."/>
            <person name="Kazmierczak K.M."/>
            <person name="Andrzejewski T.M."/>
            <person name="Davidsen T.M."/>
            <person name="Wayne K.J."/>
            <person name="Tettelin H."/>
            <person name="Glass J.I."/>
            <person name="Rusch D."/>
            <person name="Podicherti R."/>
            <person name="Tsui H.-C.T."/>
            <person name="Winkler M.E."/>
        </authorList>
    </citation>
    <scope>NUCLEOTIDE SEQUENCE</scope>
</reference>
<proteinExistence type="predicted"/>
<feature type="compositionally biased region" description="Polar residues" evidence="1">
    <location>
        <begin position="24"/>
        <end position="36"/>
    </location>
</feature>
<accession>A0A382X468</accession>
<dbReference type="EMBL" id="UINC01164501">
    <property type="protein sequence ID" value="SVD65385.1"/>
    <property type="molecule type" value="Genomic_DNA"/>
</dbReference>
<dbReference type="AlphaFoldDB" id="A0A382X468"/>
<feature type="region of interest" description="Disordered" evidence="1">
    <location>
        <begin position="23"/>
        <end position="75"/>
    </location>
</feature>
<gene>
    <name evidence="2" type="ORF">METZ01_LOCUS418239</name>
</gene>